<feature type="compositionally biased region" description="Basic residues" evidence="1">
    <location>
        <begin position="1"/>
        <end position="11"/>
    </location>
</feature>
<feature type="region of interest" description="Disordered" evidence="1">
    <location>
        <begin position="1"/>
        <end position="28"/>
    </location>
</feature>
<dbReference type="WBParaSite" id="maker-unitig_24896-snap-gene-0.2-mRNA-1">
    <property type="protein sequence ID" value="maker-unitig_24896-snap-gene-0.2-mRNA-1"/>
    <property type="gene ID" value="maker-unitig_24896-snap-gene-0.2"/>
</dbReference>
<evidence type="ECO:0000313" key="3">
    <source>
        <dbReference type="WBParaSite" id="maker-unitig_24896-snap-gene-0.2-mRNA-1"/>
    </source>
</evidence>
<organism evidence="2 3">
    <name type="scientific">Macrostomum lignano</name>
    <dbReference type="NCBI Taxonomy" id="282301"/>
    <lineage>
        <taxon>Eukaryota</taxon>
        <taxon>Metazoa</taxon>
        <taxon>Spiralia</taxon>
        <taxon>Lophotrochozoa</taxon>
        <taxon>Platyhelminthes</taxon>
        <taxon>Rhabditophora</taxon>
        <taxon>Macrostomorpha</taxon>
        <taxon>Macrostomida</taxon>
        <taxon>Macrostomidae</taxon>
        <taxon>Macrostomum</taxon>
    </lineage>
</organism>
<keyword evidence="2" id="KW-1185">Reference proteome</keyword>
<dbReference type="AlphaFoldDB" id="A0A1I8F8N1"/>
<dbReference type="Proteomes" id="UP000095280">
    <property type="component" value="Unplaced"/>
</dbReference>
<name>A0A1I8F8N1_9PLAT</name>
<feature type="compositionally biased region" description="Polar residues" evidence="1">
    <location>
        <begin position="77"/>
        <end position="86"/>
    </location>
</feature>
<sequence length="161" mass="17552">AAAAALKKKISKPNLRLSPSRQRRRCQSLGDVEAPVRFEFEPRRVAPKPAAGVGFNDMESVGSNQHSSRSIKDSRGQAASRQSTYQCPAVVGHEMQRDRHGYYVLSTSSDNNGVYFGLHFWTISRHGKAGLNEAGPNEAGPARVPGRAGYFGLAGCKRLLR</sequence>
<feature type="region of interest" description="Disordered" evidence="1">
    <location>
        <begin position="48"/>
        <end position="86"/>
    </location>
</feature>
<accession>A0A1I8F8N1</accession>
<protein>
    <submittedName>
        <fullName evidence="3">HELP domain-containing protein</fullName>
    </submittedName>
</protein>
<reference evidence="3" key="1">
    <citation type="submission" date="2016-11" db="UniProtKB">
        <authorList>
            <consortium name="WormBaseParasite"/>
        </authorList>
    </citation>
    <scope>IDENTIFICATION</scope>
</reference>
<proteinExistence type="predicted"/>
<evidence type="ECO:0000313" key="2">
    <source>
        <dbReference type="Proteomes" id="UP000095280"/>
    </source>
</evidence>
<evidence type="ECO:0000256" key="1">
    <source>
        <dbReference type="SAM" id="MobiDB-lite"/>
    </source>
</evidence>